<organism evidence="1">
    <name type="scientific">marine sediment metagenome</name>
    <dbReference type="NCBI Taxonomy" id="412755"/>
    <lineage>
        <taxon>unclassified sequences</taxon>
        <taxon>metagenomes</taxon>
        <taxon>ecological metagenomes</taxon>
    </lineage>
</organism>
<accession>A0A0F9DFS3</accession>
<dbReference type="SUPFAM" id="SSF55166">
    <property type="entry name" value="Hedgehog/DD-peptidase"/>
    <property type="match status" value="1"/>
</dbReference>
<protein>
    <recommendedName>
        <fullName evidence="2">Peptidase M15A C-terminal domain-containing protein</fullName>
    </recommendedName>
</protein>
<evidence type="ECO:0000313" key="1">
    <source>
        <dbReference type="EMBL" id="KKL60573.1"/>
    </source>
</evidence>
<name>A0A0F9DFS3_9ZZZZ</name>
<dbReference type="EMBL" id="LAZR01029102">
    <property type="protein sequence ID" value="KKL60573.1"/>
    <property type="molecule type" value="Genomic_DNA"/>
</dbReference>
<gene>
    <name evidence="1" type="ORF">LCGC14_2203930</name>
</gene>
<reference evidence="1" key="1">
    <citation type="journal article" date="2015" name="Nature">
        <title>Complex archaea that bridge the gap between prokaryotes and eukaryotes.</title>
        <authorList>
            <person name="Spang A."/>
            <person name="Saw J.H."/>
            <person name="Jorgensen S.L."/>
            <person name="Zaremba-Niedzwiedzka K."/>
            <person name="Martijn J."/>
            <person name="Lind A.E."/>
            <person name="van Eijk R."/>
            <person name="Schleper C."/>
            <person name="Guy L."/>
            <person name="Ettema T.J."/>
        </authorList>
    </citation>
    <scope>NUCLEOTIDE SEQUENCE</scope>
</reference>
<feature type="non-terminal residue" evidence="1">
    <location>
        <position position="112"/>
    </location>
</feature>
<evidence type="ECO:0008006" key="2">
    <source>
        <dbReference type="Google" id="ProtNLM"/>
    </source>
</evidence>
<dbReference type="AlphaFoldDB" id="A0A0F9DFS3"/>
<comment type="caution">
    <text evidence="1">The sequence shown here is derived from an EMBL/GenBank/DDBJ whole genome shotgun (WGS) entry which is preliminary data.</text>
</comment>
<proteinExistence type="predicted"/>
<dbReference type="InterPro" id="IPR009045">
    <property type="entry name" value="Zn_M74/Hedgehog-like"/>
</dbReference>
<sequence length="112" mass="12503">MLLKPGVDISRLRPEIRKRLSVIENAVKECEANNLIITSTYEGTHSAGSLHYANLAIDIRCIGNGDNLLKLLKRDLGPDYDVVNERGHIHIEYDPKPVLSPPKNGVSYLSRL</sequence>